<dbReference type="EMBL" id="LT629777">
    <property type="protein sequence ID" value="SDT24214.1"/>
    <property type="molecule type" value="Genomic_DNA"/>
</dbReference>
<keyword evidence="1" id="KW-1133">Transmembrane helix</keyword>
<organism evidence="2 3">
    <name type="scientific">Pseudomonas asplenii</name>
    <dbReference type="NCBI Taxonomy" id="53407"/>
    <lineage>
        <taxon>Bacteria</taxon>
        <taxon>Pseudomonadati</taxon>
        <taxon>Pseudomonadota</taxon>
        <taxon>Gammaproteobacteria</taxon>
        <taxon>Pseudomonadales</taxon>
        <taxon>Pseudomonadaceae</taxon>
        <taxon>Pseudomonas</taxon>
    </lineage>
</organism>
<reference evidence="3" key="1">
    <citation type="submission" date="2016-10" db="EMBL/GenBank/DDBJ databases">
        <authorList>
            <person name="Varghese N."/>
            <person name="Submissions S."/>
        </authorList>
    </citation>
    <scope>NUCLEOTIDE SEQUENCE [LARGE SCALE GENOMIC DNA]</scope>
    <source>
        <strain evidence="3">ATCC 23835</strain>
    </source>
</reference>
<dbReference type="Proteomes" id="UP000199524">
    <property type="component" value="Chromosome I"/>
</dbReference>
<dbReference type="SUPFAM" id="SSF53254">
    <property type="entry name" value="Phosphoglycerate mutase-like"/>
    <property type="match status" value="1"/>
</dbReference>
<dbReference type="InterPro" id="IPR013078">
    <property type="entry name" value="His_Pase_superF_clade-1"/>
</dbReference>
<dbReference type="AlphaFoldDB" id="A0A1H1YS06"/>
<dbReference type="Pfam" id="PF00300">
    <property type="entry name" value="His_Phos_1"/>
    <property type="match status" value="1"/>
</dbReference>
<evidence type="ECO:0000256" key="1">
    <source>
        <dbReference type="SAM" id="Phobius"/>
    </source>
</evidence>
<dbReference type="Gene3D" id="3.40.50.1240">
    <property type="entry name" value="Phosphoglycerate mutase-like"/>
    <property type="match status" value="1"/>
</dbReference>
<evidence type="ECO:0000313" key="3">
    <source>
        <dbReference type="Proteomes" id="UP000199524"/>
    </source>
</evidence>
<accession>A0A1H1YS06</accession>
<evidence type="ECO:0000313" key="2">
    <source>
        <dbReference type="EMBL" id="SDT24214.1"/>
    </source>
</evidence>
<dbReference type="InterPro" id="IPR029033">
    <property type="entry name" value="His_PPase_superfam"/>
</dbReference>
<proteinExistence type="predicted"/>
<keyword evidence="3" id="KW-1185">Reference proteome</keyword>
<keyword evidence="1" id="KW-0812">Transmembrane</keyword>
<gene>
    <name evidence="2" type="ORF">SAMN05216598_4596</name>
</gene>
<keyword evidence="1" id="KW-0472">Membrane</keyword>
<protein>
    <submittedName>
        <fullName evidence="2">Phosphohistidine phosphatase SixA</fullName>
    </submittedName>
</protein>
<name>A0A1H1YS06_9PSED</name>
<feature type="transmembrane region" description="Helical" evidence="1">
    <location>
        <begin position="26"/>
        <end position="45"/>
    </location>
</feature>
<sequence length="227" mass="24306">MGEVVVIPTAIQAVLKQPLTFRAKSVLLAIGLTLATMTATGFALWPRTPLNLAVEDHMHSTGVYAHWKAGDVIVLVRHAERCDRSSNPCLGPADGITQLGNHSATDVGNALQNIGMTNTDVLSSPTTRTTQTARAMFGKTALTADWLLSCGPSLGQDALAHKAAHRNLVLVTHSGCIDDLEKQLGYRHPNKSEYTSSVFVSVGADGQLNLLGTLNAEDWQSVLRTRI</sequence>